<proteinExistence type="predicted"/>
<dbReference type="InterPro" id="IPR035919">
    <property type="entry name" value="EAL_sf"/>
</dbReference>
<dbReference type="PROSITE" id="PS50883">
    <property type="entry name" value="EAL"/>
    <property type="match status" value="1"/>
</dbReference>
<dbReference type="SMART" id="SM00267">
    <property type="entry name" value="GGDEF"/>
    <property type="match status" value="1"/>
</dbReference>
<dbReference type="CDD" id="cd01948">
    <property type="entry name" value="EAL"/>
    <property type="match status" value="1"/>
</dbReference>
<sequence>MQPPKHSLFGRSGSPSRRLDAQASALRSDVARKACTLIAVLAILAVIATSTFLALLQSSEQDSALRTIQASGRLRHDLDQLQQLMLDEHATLYTSIATVPLYKRAAYDFPMSALLALTRDARDSCSENHVCVSRLSELDDMIGRLSELSFGLARKVADRPGSVAMGDPQLEEIDAYFYNVLERVVDVRLAADAKVDSVVSKSSLDAKWFTRVLLSCGVVAAVLLLALIRWNGRIGSHLRRSLHQTEEVRSRYQRFFEGHPLPIWVTDDETQKIIAANASAQRDFGYTQQQLLGMSLNELRVEQVLGQLPQLRERRIEQWRHATQSAGIWVYRTRAGNRLSMEVHHLRIELDGRPATMAVMVDVTTLIQYHERLEHQARYDALTDLPNRVLLGEYLGESLLRAATTGQHVSVLFLDLDRFKEVNDSLGHRIGDLLLKAVARRLQRLLRATDFVARYGGDEFVIVAERSDAAQLTGMLDRLIREMSEPYSIGEHELYLEVSIGVSTSPQDGAKPDLLTRNADAALYAAKSRGRNRYQFYKPELSRAVAEKLRLTTRLRRAAKADELRLVYQPQIDMETGCIVGAEALLRWHDSELGEVSPAVFIPLAEETGLIQSIGTWVLRQACLQAKAWVRAGLPAMRVSVNVSPLQLERTDLPGVVRAALDEAGWPAHLLELEVTEGALMRNAEEAQRVLRELRALGVSIAIDDFGTGYSSLSYLKRFSVDRIKIDRAFVCEIGKDSELEALSLAIIAIAETLSFDVVAEGVELDVQREFLVRHGCSVAQGFLFSPAVSPDDLARMLGDTAVATF</sequence>
<dbReference type="Proteomes" id="UP001431019">
    <property type="component" value="Unassembled WGS sequence"/>
</dbReference>
<dbReference type="SMART" id="SM00052">
    <property type="entry name" value="EAL"/>
    <property type="match status" value="1"/>
</dbReference>
<keyword evidence="6" id="KW-1185">Reference proteome</keyword>
<evidence type="ECO:0000313" key="5">
    <source>
        <dbReference type="EMBL" id="MCC8393724.1"/>
    </source>
</evidence>
<dbReference type="CDD" id="cd00130">
    <property type="entry name" value="PAS"/>
    <property type="match status" value="1"/>
</dbReference>
<dbReference type="Gene3D" id="3.30.450.20">
    <property type="entry name" value="PAS domain"/>
    <property type="match status" value="1"/>
</dbReference>
<evidence type="ECO:0000259" key="3">
    <source>
        <dbReference type="PROSITE" id="PS50883"/>
    </source>
</evidence>
<dbReference type="InterPro" id="IPR000160">
    <property type="entry name" value="GGDEF_dom"/>
</dbReference>
<protein>
    <submittedName>
        <fullName evidence="5">EAL domain-containing protein</fullName>
    </submittedName>
</protein>
<dbReference type="Gene3D" id="3.20.20.450">
    <property type="entry name" value="EAL domain"/>
    <property type="match status" value="1"/>
</dbReference>
<comment type="caution">
    <text evidence="5">The sequence shown here is derived from an EMBL/GenBank/DDBJ whole genome shotgun (WGS) entry which is preliminary data.</text>
</comment>
<dbReference type="NCBIfam" id="TIGR00229">
    <property type="entry name" value="sensory_box"/>
    <property type="match status" value="1"/>
</dbReference>
<gene>
    <name evidence="5" type="ORF">LJ656_14100</name>
</gene>
<dbReference type="SUPFAM" id="SSF55785">
    <property type="entry name" value="PYP-like sensor domain (PAS domain)"/>
    <property type="match status" value="1"/>
</dbReference>
<dbReference type="InterPro" id="IPR043128">
    <property type="entry name" value="Rev_trsase/Diguanyl_cyclase"/>
</dbReference>
<dbReference type="PROSITE" id="PS50887">
    <property type="entry name" value="GGDEF"/>
    <property type="match status" value="1"/>
</dbReference>
<feature type="domain" description="EAL" evidence="3">
    <location>
        <begin position="548"/>
        <end position="802"/>
    </location>
</feature>
<feature type="domain" description="GGDEF" evidence="4">
    <location>
        <begin position="407"/>
        <end position="539"/>
    </location>
</feature>
<feature type="domain" description="PAS" evidence="2">
    <location>
        <begin position="248"/>
        <end position="296"/>
    </location>
</feature>
<keyword evidence="1" id="KW-0812">Transmembrane</keyword>
<dbReference type="InterPro" id="IPR029787">
    <property type="entry name" value="Nucleotide_cyclase"/>
</dbReference>
<dbReference type="InterPro" id="IPR013767">
    <property type="entry name" value="PAS_fold"/>
</dbReference>
<dbReference type="SMART" id="SM00091">
    <property type="entry name" value="PAS"/>
    <property type="match status" value="1"/>
</dbReference>
<dbReference type="InterPro" id="IPR035965">
    <property type="entry name" value="PAS-like_dom_sf"/>
</dbReference>
<dbReference type="SUPFAM" id="SSF55073">
    <property type="entry name" value="Nucleotide cyclase"/>
    <property type="match status" value="1"/>
</dbReference>
<dbReference type="EMBL" id="JAJITD010000006">
    <property type="protein sequence ID" value="MCC8393724.1"/>
    <property type="molecule type" value="Genomic_DNA"/>
</dbReference>
<dbReference type="Pfam" id="PF00563">
    <property type="entry name" value="EAL"/>
    <property type="match status" value="1"/>
</dbReference>
<dbReference type="InterPro" id="IPR000014">
    <property type="entry name" value="PAS"/>
</dbReference>
<dbReference type="PROSITE" id="PS50112">
    <property type="entry name" value="PAS"/>
    <property type="match status" value="1"/>
</dbReference>
<dbReference type="Pfam" id="PF00990">
    <property type="entry name" value="GGDEF"/>
    <property type="match status" value="1"/>
</dbReference>
<dbReference type="Gene3D" id="3.30.70.270">
    <property type="match status" value="1"/>
</dbReference>
<accession>A0ABS8JV12</accession>
<keyword evidence="1" id="KW-0472">Membrane</keyword>
<dbReference type="InterPro" id="IPR001633">
    <property type="entry name" value="EAL_dom"/>
</dbReference>
<dbReference type="PANTHER" id="PTHR44757">
    <property type="entry name" value="DIGUANYLATE CYCLASE DGCP"/>
    <property type="match status" value="1"/>
</dbReference>
<feature type="transmembrane region" description="Helical" evidence="1">
    <location>
        <begin position="34"/>
        <end position="56"/>
    </location>
</feature>
<evidence type="ECO:0000259" key="2">
    <source>
        <dbReference type="PROSITE" id="PS50112"/>
    </source>
</evidence>
<name>A0ABS8JV12_9BURK</name>
<organism evidence="5 6">
    <name type="scientific">Paraburkholderia sejongensis</name>
    <dbReference type="NCBI Taxonomy" id="2886946"/>
    <lineage>
        <taxon>Bacteria</taxon>
        <taxon>Pseudomonadati</taxon>
        <taxon>Pseudomonadota</taxon>
        <taxon>Betaproteobacteria</taxon>
        <taxon>Burkholderiales</taxon>
        <taxon>Burkholderiaceae</taxon>
        <taxon>Paraburkholderia</taxon>
    </lineage>
</organism>
<evidence type="ECO:0000259" key="4">
    <source>
        <dbReference type="PROSITE" id="PS50887"/>
    </source>
</evidence>
<dbReference type="Pfam" id="PF00989">
    <property type="entry name" value="PAS"/>
    <property type="match status" value="1"/>
</dbReference>
<dbReference type="InterPro" id="IPR052155">
    <property type="entry name" value="Biofilm_reg_signaling"/>
</dbReference>
<evidence type="ECO:0000313" key="6">
    <source>
        <dbReference type="Proteomes" id="UP001431019"/>
    </source>
</evidence>
<keyword evidence="1" id="KW-1133">Transmembrane helix</keyword>
<feature type="transmembrane region" description="Helical" evidence="1">
    <location>
        <begin position="208"/>
        <end position="230"/>
    </location>
</feature>
<evidence type="ECO:0000256" key="1">
    <source>
        <dbReference type="SAM" id="Phobius"/>
    </source>
</evidence>
<dbReference type="PANTHER" id="PTHR44757:SF2">
    <property type="entry name" value="BIOFILM ARCHITECTURE MAINTENANCE PROTEIN MBAA"/>
    <property type="match status" value="1"/>
</dbReference>
<reference evidence="5 6" key="1">
    <citation type="submission" date="2021-11" db="EMBL/GenBank/DDBJ databases">
        <authorList>
            <person name="Oh E.-T."/>
            <person name="Kim S.-B."/>
        </authorList>
    </citation>
    <scope>NUCLEOTIDE SEQUENCE [LARGE SCALE GENOMIC DNA]</scope>
    <source>
        <strain evidence="5 6">MMS20-SJTR3</strain>
    </source>
</reference>
<dbReference type="RefSeq" id="WP_230510022.1">
    <property type="nucleotide sequence ID" value="NZ_JAJITD010000006.1"/>
</dbReference>
<dbReference type="NCBIfam" id="TIGR00254">
    <property type="entry name" value="GGDEF"/>
    <property type="match status" value="1"/>
</dbReference>
<dbReference type="SUPFAM" id="SSF141868">
    <property type="entry name" value="EAL domain-like"/>
    <property type="match status" value="1"/>
</dbReference>
<dbReference type="CDD" id="cd01949">
    <property type="entry name" value="GGDEF"/>
    <property type="match status" value="1"/>
</dbReference>